<dbReference type="PANTHER" id="PTHR12304:SF4">
    <property type="entry name" value="URIDINE NUCLEOSIDASE"/>
    <property type="match status" value="1"/>
</dbReference>
<keyword evidence="5" id="KW-1185">Reference proteome</keyword>
<dbReference type="InterPro" id="IPR036452">
    <property type="entry name" value="Ribo_hydro-like"/>
</dbReference>
<comment type="caution">
    <text evidence="4">The sequence shown here is derived from an EMBL/GenBank/DDBJ whole genome shotgun (WGS) entry which is preliminary data.</text>
</comment>
<evidence type="ECO:0000256" key="2">
    <source>
        <dbReference type="ARBA" id="ARBA00023295"/>
    </source>
</evidence>
<accession>A0ABW0UE27</accession>
<dbReference type="GO" id="GO:0016787">
    <property type="term" value="F:hydrolase activity"/>
    <property type="evidence" value="ECO:0007669"/>
    <property type="project" value="UniProtKB-KW"/>
</dbReference>
<dbReference type="Proteomes" id="UP001596110">
    <property type="component" value="Unassembled WGS sequence"/>
</dbReference>
<sequence>MFEKLSYQVPESRKVRYIIHSDCKNEADDQFTVAHCLLTPRFEVKGLIAAHFDKNYGRYPAGTSAKASYDELVKVLEVMELTSHYPVLLGAEQAMVDEQTPILSEGAQFIIDEAMKDDDRPLYIGMQGSLTDLASAILLKPEICQKMTAIWIGGGSYPDGGSEFNLMQDVHAANVVFQSDMPLWQVPANVYKRFAVSIAELEYKVKPYGKLGNYLFEELTELNMALGKQMPDFDWPHGEIWGLGDEGVVAALMQENQRTDLYTEVPAPKINLETMNYEPNPDNRLIRVYKDMDTRLTLEDLFCKIALFAK</sequence>
<feature type="domain" description="Inosine/uridine-preferring nucleoside hydrolase" evidence="3">
    <location>
        <begin position="22"/>
        <end position="256"/>
    </location>
</feature>
<keyword evidence="1 4" id="KW-0378">Hydrolase</keyword>
<organism evidence="4 5">
    <name type="scientific">Streptococcus caledonicus</name>
    <dbReference type="NCBI Taxonomy" id="2614158"/>
    <lineage>
        <taxon>Bacteria</taxon>
        <taxon>Bacillati</taxon>
        <taxon>Bacillota</taxon>
        <taxon>Bacilli</taxon>
        <taxon>Lactobacillales</taxon>
        <taxon>Streptococcaceae</taxon>
        <taxon>Streptococcus</taxon>
    </lineage>
</organism>
<dbReference type="Gene3D" id="3.90.245.10">
    <property type="entry name" value="Ribonucleoside hydrolase-like"/>
    <property type="match status" value="1"/>
</dbReference>
<protein>
    <submittedName>
        <fullName evidence="4">Nucleoside hydrolase</fullName>
    </submittedName>
</protein>
<dbReference type="InterPro" id="IPR001910">
    <property type="entry name" value="Inosine/uridine_hydrolase_dom"/>
</dbReference>
<dbReference type="SUPFAM" id="SSF53590">
    <property type="entry name" value="Nucleoside hydrolase"/>
    <property type="match status" value="1"/>
</dbReference>
<gene>
    <name evidence="4" type="ORF">ACFPQ3_04315</name>
</gene>
<dbReference type="RefSeq" id="WP_156805696.1">
    <property type="nucleotide sequence ID" value="NZ_JBHSOJ010000016.1"/>
</dbReference>
<dbReference type="Pfam" id="PF01156">
    <property type="entry name" value="IU_nuc_hydro"/>
    <property type="match status" value="1"/>
</dbReference>
<dbReference type="PANTHER" id="PTHR12304">
    <property type="entry name" value="INOSINE-URIDINE PREFERRING NUCLEOSIDE HYDROLASE"/>
    <property type="match status" value="1"/>
</dbReference>
<evidence type="ECO:0000313" key="4">
    <source>
        <dbReference type="EMBL" id="MFC5630827.1"/>
    </source>
</evidence>
<keyword evidence="2" id="KW-0326">Glycosidase</keyword>
<evidence type="ECO:0000256" key="1">
    <source>
        <dbReference type="ARBA" id="ARBA00022801"/>
    </source>
</evidence>
<dbReference type="InterPro" id="IPR023186">
    <property type="entry name" value="IUNH"/>
</dbReference>
<proteinExistence type="predicted"/>
<evidence type="ECO:0000313" key="5">
    <source>
        <dbReference type="Proteomes" id="UP001596110"/>
    </source>
</evidence>
<dbReference type="EMBL" id="JBHSOJ010000016">
    <property type="protein sequence ID" value="MFC5630827.1"/>
    <property type="molecule type" value="Genomic_DNA"/>
</dbReference>
<evidence type="ECO:0000259" key="3">
    <source>
        <dbReference type="Pfam" id="PF01156"/>
    </source>
</evidence>
<name>A0ABW0UE27_9STRE</name>
<reference evidence="5" key="1">
    <citation type="journal article" date="2019" name="Int. J. Syst. Evol. Microbiol.">
        <title>The Global Catalogue of Microorganisms (GCM) 10K type strain sequencing project: providing services to taxonomists for standard genome sequencing and annotation.</title>
        <authorList>
            <consortium name="The Broad Institute Genomics Platform"/>
            <consortium name="The Broad Institute Genome Sequencing Center for Infectious Disease"/>
            <person name="Wu L."/>
            <person name="Ma J."/>
        </authorList>
    </citation>
    <scope>NUCLEOTIDE SEQUENCE [LARGE SCALE GENOMIC DNA]</scope>
    <source>
        <strain evidence="5">DT43</strain>
    </source>
</reference>